<feature type="transmembrane region" description="Helical" evidence="1">
    <location>
        <begin position="6"/>
        <end position="29"/>
    </location>
</feature>
<feature type="transmembrane region" description="Helical" evidence="1">
    <location>
        <begin position="80"/>
        <end position="102"/>
    </location>
</feature>
<accession>A0A133P306</accession>
<evidence type="ECO:0000313" key="3">
    <source>
        <dbReference type="Proteomes" id="UP000070687"/>
    </source>
</evidence>
<protein>
    <submittedName>
        <fullName evidence="2">Uncharacterized protein</fullName>
    </submittedName>
</protein>
<dbReference type="AlphaFoldDB" id="A0A133P306"/>
<reference evidence="2 3" key="1">
    <citation type="submission" date="2016-01" db="EMBL/GenBank/DDBJ databases">
        <authorList>
            <person name="Oliw E.H."/>
        </authorList>
    </citation>
    <scope>NUCLEOTIDE SEQUENCE [LARGE SCALE GENOMIC DNA]</scope>
    <source>
        <strain evidence="2 3">PSS_7772B</strain>
    </source>
</reference>
<evidence type="ECO:0000313" key="2">
    <source>
        <dbReference type="EMBL" id="KXA22890.1"/>
    </source>
</evidence>
<organism evidence="2 3">
    <name type="scientific">Gardnerella vaginalis</name>
    <dbReference type="NCBI Taxonomy" id="2702"/>
    <lineage>
        <taxon>Bacteria</taxon>
        <taxon>Bacillati</taxon>
        <taxon>Actinomycetota</taxon>
        <taxon>Actinomycetes</taxon>
        <taxon>Bifidobacteriales</taxon>
        <taxon>Bifidobacteriaceae</taxon>
        <taxon>Gardnerella</taxon>
    </lineage>
</organism>
<keyword evidence="1" id="KW-0812">Transmembrane</keyword>
<dbReference type="Proteomes" id="UP000070687">
    <property type="component" value="Unassembled WGS sequence"/>
</dbReference>
<name>A0A133P306_GARVA</name>
<dbReference type="RefSeq" id="WP_064346700.1">
    <property type="nucleotide sequence ID" value="NZ_KQ956830.1"/>
</dbReference>
<keyword evidence="1" id="KW-0472">Membrane</keyword>
<dbReference type="PATRIC" id="fig|2702.100.peg.109"/>
<keyword evidence="1" id="KW-1133">Transmembrane helix</keyword>
<evidence type="ECO:0000256" key="1">
    <source>
        <dbReference type="SAM" id="Phobius"/>
    </source>
</evidence>
<feature type="transmembrane region" description="Helical" evidence="1">
    <location>
        <begin position="41"/>
        <end position="60"/>
    </location>
</feature>
<sequence>MDELLIAIVVICVVVWVIIQVVNWIIHFLSQNPVIGQTTSLIIEIAILCALLIGFVIGVIGALKSYYKALIDVYGKNSGILISTISTIFWAACVLFITNPILQSLFTAIKLLLHHE</sequence>
<dbReference type="EMBL" id="LRQB01000005">
    <property type="protein sequence ID" value="KXA22890.1"/>
    <property type="molecule type" value="Genomic_DNA"/>
</dbReference>
<gene>
    <name evidence="2" type="ORF">HMPREF3208_00120</name>
</gene>
<comment type="caution">
    <text evidence="2">The sequence shown here is derived from an EMBL/GenBank/DDBJ whole genome shotgun (WGS) entry which is preliminary data.</text>
</comment>
<proteinExistence type="predicted"/>